<evidence type="ECO:0000259" key="1">
    <source>
        <dbReference type="PROSITE" id="PS51186"/>
    </source>
</evidence>
<gene>
    <name evidence="2" type="ORF">BTO08_20990</name>
</gene>
<proteinExistence type="predicted"/>
<dbReference type="RefSeq" id="WP_105062483.1">
    <property type="nucleotide sequence ID" value="NZ_MSCJ01000003.1"/>
</dbReference>
<dbReference type="EMBL" id="MSCJ01000003">
    <property type="protein sequence ID" value="PQJ62699.1"/>
    <property type="molecule type" value="Genomic_DNA"/>
</dbReference>
<dbReference type="Gene3D" id="3.40.630.30">
    <property type="match status" value="1"/>
</dbReference>
<protein>
    <submittedName>
        <fullName evidence="2">GNAT family N-acetyltransferase</fullName>
    </submittedName>
</protein>
<dbReference type="InterPro" id="IPR016181">
    <property type="entry name" value="Acyl_CoA_acyltransferase"/>
</dbReference>
<organism evidence="2 3">
    <name type="scientific">Photobacterium angustum</name>
    <dbReference type="NCBI Taxonomy" id="661"/>
    <lineage>
        <taxon>Bacteria</taxon>
        <taxon>Pseudomonadati</taxon>
        <taxon>Pseudomonadota</taxon>
        <taxon>Gammaproteobacteria</taxon>
        <taxon>Vibrionales</taxon>
        <taxon>Vibrionaceae</taxon>
        <taxon>Photobacterium</taxon>
    </lineage>
</organism>
<reference evidence="2 3" key="1">
    <citation type="submission" date="2016-12" db="EMBL/GenBank/DDBJ databases">
        <title>Diversity of luminous bacteria.</title>
        <authorList>
            <person name="Yoshizawa S."/>
            <person name="Kogure K."/>
        </authorList>
    </citation>
    <scope>NUCLEOTIDE SEQUENCE [LARGE SCALE GENOMIC DNA]</scope>
    <source>
        <strain evidence="2 3">LC1-200</strain>
    </source>
</reference>
<dbReference type="Pfam" id="PF00583">
    <property type="entry name" value="Acetyltransf_1"/>
    <property type="match status" value="1"/>
</dbReference>
<dbReference type="GO" id="GO:0016747">
    <property type="term" value="F:acyltransferase activity, transferring groups other than amino-acyl groups"/>
    <property type="evidence" value="ECO:0007669"/>
    <property type="project" value="InterPro"/>
</dbReference>
<feature type="domain" description="N-acetyltransferase" evidence="1">
    <location>
        <begin position="2"/>
        <end position="155"/>
    </location>
</feature>
<evidence type="ECO:0000313" key="2">
    <source>
        <dbReference type="EMBL" id="PQJ62699.1"/>
    </source>
</evidence>
<dbReference type="Proteomes" id="UP000238730">
    <property type="component" value="Unassembled WGS sequence"/>
</dbReference>
<sequence>MLVISRYTEKDQEGVKAVSLFEDQILFAATAEDFLESESATMHLHVIKQGSHVVGFFKIDIAYFRDVDFCSENCVGLRTFVIDQKLQGKGIGKQALMALFTYLAKYYSNYQRVYLTINCKNTVARRCYETAGFAFTGERYLGGLFGPQEIMYHDI</sequence>
<dbReference type="SUPFAM" id="SSF55729">
    <property type="entry name" value="Acyl-CoA N-acyltransferases (Nat)"/>
    <property type="match status" value="1"/>
</dbReference>
<name>A0A2S7VKQ9_PHOAN</name>
<comment type="caution">
    <text evidence="2">The sequence shown here is derived from an EMBL/GenBank/DDBJ whole genome shotgun (WGS) entry which is preliminary data.</text>
</comment>
<dbReference type="PROSITE" id="PS51186">
    <property type="entry name" value="GNAT"/>
    <property type="match status" value="1"/>
</dbReference>
<dbReference type="OrthoDB" id="8304386at2"/>
<accession>A0A2S7VKQ9</accession>
<dbReference type="InterPro" id="IPR000182">
    <property type="entry name" value="GNAT_dom"/>
</dbReference>
<dbReference type="CDD" id="cd04301">
    <property type="entry name" value="NAT_SF"/>
    <property type="match status" value="1"/>
</dbReference>
<dbReference type="AlphaFoldDB" id="A0A2S7VKQ9"/>
<keyword evidence="2" id="KW-0808">Transferase</keyword>
<evidence type="ECO:0000313" key="3">
    <source>
        <dbReference type="Proteomes" id="UP000238730"/>
    </source>
</evidence>